<reference evidence="2 3" key="1">
    <citation type="submission" date="2021-05" db="EMBL/GenBank/DDBJ databases">
        <title>Draft genomes of bacteria isolated from model marine particles.</title>
        <authorList>
            <person name="Datta M.S."/>
            <person name="Schwartzman J.A."/>
            <person name="Enke T.N."/>
            <person name="Saavedra J."/>
            <person name="Cermak N."/>
            <person name="Cordero O.X."/>
        </authorList>
    </citation>
    <scope>NUCLEOTIDE SEQUENCE [LARGE SCALE GENOMIC DNA]</scope>
    <source>
        <strain evidence="2 3">D2M19</strain>
    </source>
</reference>
<evidence type="ECO:0000256" key="1">
    <source>
        <dbReference type="SAM" id="SignalP"/>
    </source>
</evidence>
<dbReference type="Proteomes" id="UP000753376">
    <property type="component" value="Unassembled WGS sequence"/>
</dbReference>
<proteinExistence type="predicted"/>
<protein>
    <recommendedName>
        <fullName evidence="4">Heme-binding HmuY-like protein</fullName>
    </recommendedName>
</protein>
<keyword evidence="3" id="KW-1185">Reference proteome</keyword>
<dbReference type="RefSeq" id="WP_216006898.1">
    <property type="nucleotide sequence ID" value="NZ_JAHKPV010000001.1"/>
</dbReference>
<organism evidence="2 3">
    <name type="scientific">Marinobacter salexigens</name>
    <dbReference type="NCBI Taxonomy" id="1925763"/>
    <lineage>
        <taxon>Bacteria</taxon>
        <taxon>Pseudomonadati</taxon>
        <taxon>Pseudomonadota</taxon>
        <taxon>Gammaproteobacteria</taxon>
        <taxon>Pseudomonadales</taxon>
        <taxon>Marinobacteraceae</taxon>
        <taxon>Marinobacter</taxon>
    </lineage>
</organism>
<name>A0ABS6A715_9GAMM</name>
<feature type="signal peptide" evidence="1">
    <location>
        <begin position="1"/>
        <end position="18"/>
    </location>
</feature>
<evidence type="ECO:0000313" key="2">
    <source>
        <dbReference type="EMBL" id="MBU2873038.1"/>
    </source>
</evidence>
<accession>A0ABS6A715</accession>
<dbReference type="PROSITE" id="PS51257">
    <property type="entry name" value="PROKAR_LIPOPROTEIN"/>
    <property type="match status" value="1"/>
</dbReference>
<dbReference type="EMBL" id="JAHKPV010000001">
    <property type="protein sequence ID" value="MBU2873038.1"/>
    <property type="molecule type" value="Genomic_DNA"/>
</dbReference>
<comment type="caution">
    <text evidence="2">The sequence shown here is derived from an EMBL/GenBank/DDBJ whole genome shotgun (WGS) entry which is preliminary data.</text>
</comment>
<evidence type="ECO:0000313" key="3">
    <source>
        <dbReference type="Proteomes" id="UP000753376"/>
    </source>
</evidence>
<evidence type="ECO:0008006" key="4">
    <source>
        <dbReference type="Google" id="ProtNLM"/>
    </source>
</evidence>
<gene>
    <name evidence="2" type="ORF">KO508_03370</name>
</gene>
<sequence length="381" mass="41567">MYKQIFALALLPALVACGSSSDSNIDTTPTPEVPESAAYITIDSTHNERVYLNMNSGSTFTESEKTGQELWHLSYKRYSGFALNGGIAGDGEVAGCTAHHYPQLYDDNGQPQPAEFETLNKDNTQTDFEAVTTESCDTLITDSLTTIINMDDWLQAAYGPSGPSFAAKDDTSNGWIIRSGDADGNGQHHYARVKVEEVGYDSGTTPTTRKLKLTRELWDSNSQSFGAQETSEWLDFSEQRVYWNMNTNSIVSSDQAWDLSIAVNGRSWDLQTNAGVSGPGNGGVGLVVLNGGEGSAWDVTNPGSPDQVYTLFTDAATGALTDPGNFGPLEYNVTGTHDMTANFTVYRIHDGLEDYRLQILSNYGEDDDQASGHIYLRYEKL</sequence>
<keyword evidence="1" id="KW-0732">Signal</keyword>
<feature type="chain" id="PRO_5046268689" description="Heme-binding HmuY-like protein" evidence="1">
    <location>
        <begin position="19"/>
        <end position="381"/>
    </location>
</feature>